<sequence>MSFTREEPRETCCARYFDRIYRSKPNLPCARATFSVHLRRASMVRTLLYNTEEKDQAQHNIVLRMFVGAGRYVLNDGIARDLRIEISERNSSST</sequence>
<name>A0A4C1YRE3_EUMVA</name>
<evidence type="ECO:0000313" key="1">
    <source>
        <dbReference type="EMBL" id="GBP77482.1"/>
    </source>
</evidence>
<proteinExistence type="predicted"/>
<dbReference type="AlphaFoldDB" id="A0A4C1YRE3"/>
<reference evidence="1 2" key="1">
    <citation type="journal article" date="2019" name="Commun. Biol.">
        <title>The bagworm genome reveals a unique fibroin gene that provides high tensile strength.</title>
        <authorList>
            <person name="Kono N."/>
            <person name="Nakamura H."/>
            <person name="Ohtoshi R."/>
            <person name="Tomita M."/>
            <person name="Numata K."/>
            <person name="Arakawa K."/>
        </authorList>
    </citation>
    <scope>NUCLEOTIDE SEQUENCE [LARGE SCALE GENOMIC DNA]</scope>
</reference>
<keyword evidence="2" id="KW-1185">Reference proteome</keyword>
<dbReference type="EMBL" id="BGZK01001333">
    <property type="protein sequence ID" value="GBP77482.1"/>
    <property type="molecule type" value="Genomic_DNA"/>
</dbReference>
<dbReference type="Proteomes" id="UP000299102">
    <property type="component" value="Unassembled WGS sequence"/>
</dbReference>
<organism evidence="1 2">
    <name type="scientific">Eumeta variegata</name>
    <name type="common">Bagworm moth</name>
    <name type="synonym">Eumeta japonica</name>
    <dbReference type="NCBI Taxonomy" id="151549"/>
    <lineage>
        <taxon>Eukaryota</taxon>
        <taxon>Metazoa</taxon>
        <taxon>Ecdysozoa</taxon>
        <taxon>Arthropoda</taxon>
        <taxon>Hexapoda</taxon>
        <taxon>Insecta</taxon>
        <taxon>Pterygota</taxon>
        <taxon>Neoptera</taxon>
        <taxon>Endopterygota</taxon>
        <taxon>Lepidoptera</taxon>
        <taxon>Glossata</taxon>
        <taxon>Ditrysia</taxon>
        <taxon>Tineoidea</taxon>
        <taxon>Psychidae</taxon>
        <taxon>Oiketicinae</taxon>
        <taxon>Eumeta</taxon>
    </lineage>
</organism>
<accession>A0A4C1YRE3</accession>
<gene>
    <name evidence="1" type="ORF">EVAR_62558_1</name>
</gene>
<protein>
    <submittedName>
        <fullName evidence="1">Uncharacterized protein</fullName>
    </submittedName>
</protein>
<dbReference type="OrthoDB" id="412981at2759"/>
<evidence type="ECO:0000313" key="2">
    <source>
        <dbReference type="Proteomes" id="UP000299102"/>
    </source>
</evidence>
<comment type="caution">
    <text evidence="1">The sequence shown here is derived from an EMBL/GenBank/DDBJ whole genome shotgun (WGS) entry which is preliminary data.</text>
</comment>